<evidence type="ECO:0000256" key="3">
    <source>
        <dbReference type="ARBA" id="ARBA00022989"/>
    </source>
</evidence>
<comment type="subcellular location">
    <subcellularLocation>
        <location evidence="1">Membrane</location>
        <topology evidence="1">Multi-pass membrane protein</topology>
    </subcellularLocation>
</comment>
<keyword evidence="9" id="KW-1185">Reference proteome</keyword>
<dbReference type="InterPro" id="IPR050578">
    <property type="entry name" value="MARVEL-CKLF_proteins"/>
</dbReference>
<dbReference type="PANTHER" id="PTHR22776:SF45">
    <property type="entry name" value="CHEMOKINE-LIKE FACTOR"/>
    <property type="match status" value="1"/>
</dbReference>
<organism evidence="8 9">
    <name type="scientific">Salvator merianae</name>
    <name type="common">Argentine black and white tegu</name>
    <name type="synonym">Tupinambis merianae</name>
    <dbReference type="NCBI Taxonomy" id="96440"/>
    <lineage>
        <taxon>Eukaryota</taxon>
        <taxon>Metazoa</taxon>
        <taxon>Chordata</taxon>
        <taxon>Craniata</taxon>
        <taxon>Vertebrata</taxon>
        <taxon>Euteleostomi</taxon>
        <taxon>Lepidosauria</taxon>
        <taxon>Squamata</taxon>
        <taxon>Bifurcata</taxon>
        <taxon>Unidentata</taxon>
        <taxon>Episquamata</taxon>
        <taxon>Laterata</taxon>
        <taxon>Teiioidea</taxon>
        <taxon>Teiidae</taxon>
        <taxon>Salvator</taxon>
    </lineage>
</organism>
<evidence type="ECO:0000313" key="9">
    <source>
        <dbReference type="Proteomes" id="UP000694421"/>
    </source>
</evidence>
<dbReference type="Proteomes" id="UP000694421">
    <property type="component" value="Unplaced"/>
</dbReference>
<dbReference type="Ensembl" id="ENSSMRT00000016663.1">
    <property type="protein sequence ID" value="ENSSMRP00000014304.1"/>
    <property type="gene ID" value="ENSSMRG00000011136.1"/>
</dbReference>
<name>A0A8D0BYG0_SALMN</name>
<evidence type="ECO:0000256" key="4">
    <source>
        <dbReference type="ARBA" id="ARBA00023136"/>
    </source>
</evidence>
<dbReference type="AlphaFoldDB" id="A0A8D0BYG0"/>
<evidence type="ECO:0000313" key="8">
    <source>
        <dbReference type="Ensembl" id="ENSSMRP00000014304.1"/>
    </source>
</evidence>
<accession>A0A8D0BYG0</accession>
<keyword evidence="4 5" id="KW-0472">Membrane</keyword>
<reference evidence="8" key="2">
    <citation type="submission" date="2025-09" db="UniProtKB">
        <authorList>
            <consortium name="Ensembl"/>
        </authorList>
    </citation>
    <scope>IDENTIFICATION</scope>
</reference>
<feature type="domain" description="MARVEL" evidence="7">
    <location>
        <begin position="8"/>
        <end position="128"/>
    </location>
</feature>
<keyword evidence="2 5" id="KW-0812">Transmembrane</keyword>
<evidence type="ECO:0000256" key="5">
    <source>
        <dbReference type="PROSITE-ProRule" id="PRU00581"/>
    </source>
</evidence>
<evidence type="ECO:0000259" key="7">
    <source>
        <dbReference type="PROSITE" id="PS51225"/>
    </source>
</evidence>
<feature type="transmembrane region" description="Helical" evidence="6">
    <location>
        <begin position="102"/>
        <end position="124"/>
    </location>
</feature>
<reference evidence="8" key="1">
    <citation type="submission" date="2025-08" db="UniProtKB">
        <authorList>
            <consortium name="Ensembl"/>
        </authorList>
    </citation>
    <scope>IDENTIFICATION</scope>
</reference>
<evidence type="ECO:0000256" key="2">
    <source>
        <dbReference type="ARBA" id="ARBA00022692"/>
    </source>
</evidence>
<proteinExistence type="predicted"/>
<protein>
    <submittedName>
        <fullName evidence="8">Chemokine like factor</fullName>
    </submittedName>
</protein>
<evidence type="ECO:0000256" key="6">
    <source>
        <dbReference type="SAM" id="Phobius"/>
    </source>
</evidence>
<evidence type="ECO:0000256" key="1">
    <source>
        <dbReference type="ARBA" id="ARBA00004141"/>
    </source>
</evidence>
<dbReference type="OMA" id="CVLCIID"/>
<feature type="transmembrane region" description="Helical" evidence="6">
    <location>
        <begin position="39"/>
        <end position="61"/>
    </location>
</feature>
<dbReference type="GeneTree" id="ENSGT00940000162264"/>
<dbReference type="GO" id="GO:0016020">
    <property type="term" value="C:membrane"/>
    <property type="evidence" value="ECO:0007669"/>
    <property type="project" value="UniProtKB-SubCell"/>
</dbReference>
<sequence length="141" mass="15657">MVEVNQLFLRSVRGGLKIARMIVAFMAIISFATRQSHQAYLSLSIIEFLITLLFFLFYLFNLQKKCNFLFWPLVDALNSALSALFLFIAGLCATIIKTNLATLVGGVFFLLLCVLSAADAVFLLKKITFNRRASGSDPAHG</sequence>
<feature type="transmembrane region" description="Helical" evidence="6">
    <location>
        <begin position="12"/>
        <end position="33"/>
    </location>
</feature>
<dbReference type="PANTHER" id="PTHR22776">
    <property type="entry name" value="MARVEL-CONTAINING POTENTIAL LIPID RAFT-ASSOCIATED PROTEIN"/>
    <property type="match status" value="1"/>
</dbReference>
<dbReference type="InterPro" id="IPR008253">
    <property type="entry name" value="Marvel"/>
</dbReference>
<keyword evidence="3 6" id="KW-1133">Transmembrane helix</keyword>
<feature type="transmembrane region" description="Helical" evidence="6">
    <location>
        <begin position="68"/>
        <end position="96"/>
    </location>
</feature>
<dbReference type="PROSITE" id="PS51225">
    <property type="entry name" value="MARVEL"/>
    <property type="match status" value="1"/>
</dbReference>